<evidence type="ECO:0000256" key="1">
    <source>
        <dbReference type="ARBA" id="ARBA00004651"/>
    </source>
</evidence>
<feature type="transmembrane region" description="Helical" evidence="6">
    <location>
        <begin position="94"/>
        <end position="112"/>
    </location>
</feature>
<feature type="transmembrane region" description="Helical" evidence="6">
    <location>
        <begin position="124"/>
        <end position="145"/>
    </location>
</feature>
<evidence type="ECO:0000256" key="3">
    <source>
        <dbReference type="ARBA" id="ARBA00022692"/>
    </source>
</evidence>
<keyword evidence="2" id="KW-1003">Cell membrane</keyword>
<name>A0ABW3PRI9_9BACL</name>
<dbReference type="Proteomes" id="UP001597169">
    <property type="component" value="Unassembled WGS sequence"/>
</dbReference>
<dbReference type="Pfam" id="PF02588">
    <property type="entry name" value="YitT_membrane"/>
    <property type="match status" value="1"/>
</dbReference>
<feature type="transmembrane region" description="Helical" evidence="6">
    <location>
        <begin position="28"/>
        <end position="47"/>
    </location>
</feature>
<reference evidence="8" key="1">
    <citation type="journal article" date="2019" name="Int. J. Syst. Evol. Microbiol.">
        <title>The Global Catalogue of Microorganisms (GCM) 10K type strain sequencing project: providing services to taxonomists for standard genome sequencing and annotation.</title>
        <authorList>
            <consortium name="The Broad Institute Genomics Platform"/>
            <consortium name="The Broad Institute Genome Sequencing Center for Infectious Disease"/>
            <person name="Wu L."/>
            <person name="Ma J."/>
        </authorList>
    </citation>
    <scope>NUCLEOTIDE SEQUENCE [LARGE SCALE GENOMIC DNA]</scope>
    <source>
        <strain evidence="8">CCUG 53519</strain>
    </source>
</reference>
<accession>A0ABW3PRI9</accession>
<dbReference type="PANTHER" id="PTHR33545:SF3">
    <property type="entry name" value="UPF0750 MEMBRANE PROTEIN YQFU"/>
    <property type="match status" value="1"/>
</dbReference>
<keyword evidence="3 6" id="KW-0812">Transmembrane</keyword>
<keyword evidence="8" id="KW-1185">Reference proteome</keyword>
<dbReference type="RefSeq" id="WP_251581864.1">
    <property type="nucleotide sequence ID" value="NZ_JBHTKX010000001.1"/>
</dbReference>
<feature type="transmembrane region" description="Helical" evidence="6">
    <location>
        <begin position="67"/>
        <end position="87"/>
    </location>
</feature>
<organism evidence="7 8">
    <name type="scientific">Paenibacillus provencensis</name>
    <dbReference type="NCBI Taxonomy" id="441151"/>
    <lineage>
        <taxon>Bacteria</taxon>
        <taxon>Bacillati</taxon>
        <taxon>Bacillota</taxon>
        <taxon>Bacilli</taxon>
        <taxon>Bacillales</taxon>
        <taxon>Paenibacillaceae</taxon>
        <taxon>Paenibacillus</taxon>
    </lineage>
</organism>
<feature type="transmembrane region" description="Helical" evidence="6">
    <location>
        <begin position="166"/>
        <end position="185"/>
    </location>
</feature>
<comment type="subcellular location">
    <subcellularLocation>
        <location evidence="1">Cell membrane</location>
        <topology evidence="1">Multi-pass membrane protein</topology>
    </subcellularLocation>
</comment>
<evidence type="ECO:0000256" key="4">
    <source>
        <dbReference type="ARBA" id="ARBA00022989"/>
    </source>
</evidence>
<evidence type="ECO:0000313" key="8">
    <source>
        <dbReference type="Proteomes" id="UP001597169"/>
    </source>
</evidence>
<feature type="transmembrane region" description="Helical" evidence="6">
    <location>
        <begin position="191"/>
        <end position="209"/>
    </location>
</feature>
<sequence length="299" mass="32962">MKQPPHSTRLIDAVSKVSKPHRVWLKKLLLVTLGSILASIGLELFLHPNQLIVGGVTGISAMFAYQMEMRLGLFLFLFNLPFILFSYGRVHKQFAIVTVLGLTVFSLSALMLHSLPAVLTHPLAAAILGGLFLGLGIGLVLNNGGTLDTLAVSHTNSNLAGKRLKIKLESIIMVMNLLILTGAGIKFGAQQAMYSILAYLVAVEAVHFAMRGFTFNRKVCIASMQTDKLQKAIKARINRVPEPFATANRAHETDWNQIPVLYYTIHVLETRAFKSIVRSVDPHASVIFNMDEPKNHNKL</sequence>
<dbReference type="PIRSF" id="PIRSF006483">
    <property type="entry name" value="Membrane_protein_YitT"/>
    <property type="match status" value="1"/>
</dbReference>
<keyword evidence="5 6" id="KW-0472">Membrane</keyword>
<evidence type="ECO:0000256" key="6">
    <source>
        <dbReference type="SAM" id="Phobius"/>
    </source>
</evidence>
<dbReference type="InterPro" id="IPR003740">
    <property type="entry name" value="YitT"/>
</dbReference>
<dbReference type="InterPro" id="IPR051461">
    <property type="entry name" value="UPF0750_membrane"/>
</dbReference>
<gene>
    <name evidence="7" type="ORF">ACFQ3J_12090</name>
</gene>
<dbReference type="EMBL" id="JBHTKX010000001">
    <property type="protein sequence ID" value="MFD1128913.1"/>
    <property type="molecule type" value="Genomic_DNA"/>
</dbReference>
<evidence type="ECO:0000256" key="2">
    <source>
        <dbReference type="ARBA" id="ARBA00022475"/>
    </source>
</evidence>
<proteinExistence type="predicted"/>
<evidence type="ECO:0000313" key="7">
    <source>
        <dbReference type="EMBL" id="MFD1128913.1"/>
    </source>
</evidence>
<comment type="caution">
    <text evidence="7">The sequence shown here is derived from an EMBL/GenBank/DDBJ whole genome shotgun (WGS) entry which is preliminary data.</text>
</comment>
<keyword evidence="4 6" id="KW-1133">Transmembrane helix</keyword>
<evidence type="ECO:0000256" key="5">
    <source>
        <dbReference type="ARBA" id="ARBA00023136"/>
    </source>
</evidence>
<protein>
    <submittedName>
        <fullName evidence="7">YitT family protein</fullName>
    </submittedName>
</protein>
<dbReference type="PANTHER" id="PTHR33545">
    <property type="entry name" value="UPF0750 MEMBRANE PROTEIN YITT-RELATED"/>
    <property type="match status" value="1"/>
</dbReference>